<dbReference type="Gene3D" id="1.10.490.10">
    <property type="entry name" value="Globins"/>
    <property type="match status" value="1"/>
</dbReference>
<proteinExistence type="predicted"/>
<feature type="chain" id="PRO_5046278561" evidence="1">
    <location>
        <begin position="19"/>
        <end position="154"/>
    </location>
</feature>
<dbReference type="Proteomes" id="UP001557484">
    <property type="component" value="Unassembled WGS sequence"/>
</dbReference>
<dbReference type="RefSeq" id="WP_368376929.1">
    <property type="nucleotide sequence ID" value="NZ_JBFRYB010000001.1"/>
</dbReference>
<dbReference type="CDD" id="cd00454">
    <property type="entry name" value="TrHb1_N"/>
    <property type="match status" value="1"/>
</dbReference>
<accession>A0ABV3U029</accession>
<protein>
    <submittedName>
        <fullName evidence="2">Group 1 truncated hemoglobin</fullName>
    </submittedName>
</protein>
<keyword evidence="1" id="KW-0732">Signal</keyword>
<dbReference type="InterPro" id="IPR012292">
    <property type="entry name" value="Globin/Proto"/>
</dbReference>
<dbReference type="SUPFAM" id="SSF46458">
    <property type="entry name" value="Globin-like"/>
    <property type="match status" value="1"/>
</dbReference>
<evidence type="ECO:0000256" key="1">
    <source>
        <dbReference type="SAM" id="SignalP"/>
    </source>
</evidence>
<dbReference type="EMBL" id="JBFRYB010000001">
    <property type="protein sequence ID" value="MEX1666866.1"/>
    <property type="molecule type" value="Genomic_DNA"/>
</dbReference>
<keyword evidence="3" id="KW-1185">Reference proteome</keyword>
<dbReference type="InterPro" id="IPR009050">
    <property type="entry name" value="Globin-like_sf"/>
</dbReference>
<name>A0ABV3U029_9GAMM</name>
<sequence length="154" mass="17125">MKQIFRTIAIAFMLSVAAAPSFSQTGKTPTYPPIDSDALEQFGGPEGVRLWVENLFHFIMLDNRINKIFREYGNIERQMYLNTQLLQLVLGGNDQEYQGASMAAAHADLGITVTQFNAVVEAAYNACDRTNLTYEACNLMIAGLAPYKHAIVTR</sequence>
<gene>
    <name evidence="2" type="ORF">AB4875_15330</name>
</gene>
<evidence type="ECO:0000313" key="3">
    <source>
        <dbReference type="Proteomes" id="UP001557484"/>
    </source>
</evidence>
<comment type="caution">
    <text evidence="2">The sequence shown here is derived from an EMBL/GenBank/DDBJ whole genome shotgun (WGS) entry which is preliminary data.</text>
</comment>
<reference evidence="2 3" key="1">
    <citation type="journal article" date="2011" name="Int. J. Syst. Evol. Microbiol.">
        <title>Zhongshania antarctica gen. nov., sp. nov. and Zhongshania guokunii sp. nov., gammaproteobacteria respectively isolated from coastal attached (fast) ice and surface seawater of the Antarctic.</title>
        <authorList>
            <person name="Li H.J."/>
            <person name="Zhang X.Y."/>
            <person name="Chen C.X."/>
            <person name="Zhang Y.J."/>
            <person name="Gao Z.M."/>
            <person name="Yu Y."/>
            <person name="Chen X.L."/>
            <person name="Chen B."/>
            <person name="Zhang Y.Z."/>
        </authorList>
    </citation>
    <scope>NUCLEOTIDE SEQUENCE [LARGE SCALE GENOMIC DNA]</scope>
    <source>
        <strain evidence="2 3">R06B22</strain>
    </source>
</reference>
<feature type="signal peptide" evidence="1">
    <location>
        <begin position="1"/>
        <end position="18"/>
    </location>
</feature>
<evidence type="ECO:0000313" key="2">
    <source>
        <dbReference type="EMBL" id="MEX1666866.1"/>
    </source>
</evidence>
<organism evidence="2 3">
    <name type="scientific">Zhongshania arctica</name>
    <dbReference type="NCBI Taxonomy" id="3238302"/>
    <lineage>
        <taxon>Bacteria</taxon>
        <taxon>Pseudomonadati</taxon>
        <taxon>Pseudomonadota</taxon>
        <taxon>Gammaproteobacteria</taxon>
        <taxon>Cellvibrionales</taxon>
        <taxon>Spongiibacteraceae</taxon>
        <taxon>Zhongshania</taxon>
    </lineage>
</organism>